<dbReference type="InterPro" id="IPR036388">
    <property type="entry name" value="WH-like_DNA-bd_sf"/>
</dbReference>
<dbReference type="InterPro" id="IPR042197">
    <property type="entry name" value="Apaf_helical"/>
</dbReference>
<proteinExistence type="inferred from homology"/>
<dbReference type="PANTHER" id="PTHR36766:SF3">
    <property type="entry name" value="RPW8 DOMAIN-CONTAINING PROTEIN"/>
    <property type="match status" value="1"/>
</dbReference>
<dbReference type="InterPro" id="IPR027417">
    <property type="entry name" value="P-loop_NTPase"/>
</dbReference>
<feature type="domain" description="RPW8" evidence="4">
    <location>
        <begin position="1"/>
        <end position="145"/>
    </location>
</feature>
<dbReference type="GO" id="GO:0006952">
    <property type="term" value="P:defense response"/>
    <property type="evidence" value="ECO:0007669"/>
    <property type="project" value="UniProtKB-KW"/>
</dbReference>
<evidence type="ECO:0000256" key="2">
    <source>
        <dbReference type="ARBA" id="ARBA00022737"/>
    </source>
</evidence>
<accession>A0AA39TE43</accession>
<organism evidence="5 6">
    <name type="scientific">Acer saccharum</name>
    <name type="common">Sugar maple</name>
    <dbReference type="NCBI Taxonomy" id="4024"/>
    <lineage>
        <taxon>Eukaryota</taxon>
        <taxon>Viridiplantae</taxon>
        <taxon>Streptophyta</taxon>
        <taxon>Embryophyta</taxon>
        <taxon>Tracheophyta</taxon>
        <taxon>Spermatophyta</taxon>
        <taxon>Magnoliopsida</taxon>
        <taxon>eudicotyledons</taxon>
        <taxon>Gunneridae</taxon>
        <taxon>Pentapetalae</taxon>
        <taxon>rosids</taxon>
        <taxon>malvids</taxon>
        <taxon>Sapindales</taxon>
        <taxon>Sapindaceae</taxon>
        <taxon>Hippocastanoideae</taxon>
        <taxon>Acereae</taxon>
        <taxon>Acer</taxon>
    </lineage>
</organism>
<dbReference type="PANTHER" id="PTHR36766">
    <property type="entry name" value="PLANT BROAD-SPECTRUM MILDEW RESISTANCE PROTEIN RPW8"/>
    <property type="match status" value="1"/>
</dbReference>
<dbReference type="Gene3D" id="1.10.10.10">
    <property type="entry name" value="Winged helix-like DNA-binding domain superfamily/Winged helix DNA-binding domain"/>
    <property type="match status" value="1"/>
</dbReference>
<dbReference type="Gene3D" id="3.40.50.300">
    <property type="entry name" value="P-loop containing nucleotide triphosphate hydrolases"/>
    <property type="match status" value="1"/>
</dbReference>
<gene>
    <name evidence="5" type="ORF">LWI29_014906</name>
</gene>
<dbReference type="SUPFAM" id="SSF52047">
    <property type="entry name" value="RNI-like"/>
    <property type="match status" value="1"/>
</dbReference>
<evidence type="ECO:0000256" key="3">
    <source>
        <dbReference type="ARBA" id="ARBA00022821"/>
    </source>
</evidence>
<reference evidence="5" key="1">
    <citation type="journal article" date="2022" name="Plant J.">
        <title>Strategies of tolerance reflected in two North American maple genomes.</title>
        <authorList>
            <person name="McEvoy S.L."/>
            <person name="Sezen U.U."/>
            <person name="Trouern-Trend A."/>
            <person name="McMahon S.M."/>
            <person name="Schaberg P.G."/>
            <person name="Yang J."/>
            <person name="Wegrzyn J.L."/>
            <person name="Swenson N.G."/>
        </authorList>
    </citation>
    <scope>NUCLEOTIDE SEQUENCE</scope>
    <source>
        <strain evidence="5">NS2018</strain>
    </source>
</reference>
<keyword evidence="6" id="KW-1185">Reference proteome</keyword>
<comment type="similarity">
    <text evidence="1">Belongs to the disease resistance NB-LRR family.</text>
</comment>
<dbReference type="InterPro" id="IPR002182">
    <property type="entry name" value="NB-ARC"/>
</dbReference>
<evidence type="ECO:0000313" key="6">
    <source>
        <dbReference type="Proteomes" id="UP001168877"/>
    </source>
</evidence>
<evidence type="ECO:0000259" key="4">
    <source>
        <dbReference type="PROSITE" id="PS51153"/>
    </source>
</evidence>
<dbReference type="SUPFAM" id="SSF52540">
    <property type="entry name" value="P-loop containing nucleoside triphosphate hydrolases"/>
    <property type="match status" value="1"/>
</dbReference>
<sequence>MADTVLGAVFAELLKVVTHVISKSVKFKSELEKLKSTLESITPLIQEIEKLNIALNIPMKETAKLKEELIKGSEVVRKCSKRKCSCFKRVNYSDKLVKLNQTIERICRVDMLTQLIRDNKKILEKVEEIGFNIQTEVITDNKKILEKVEEIGFNIQTEVITDNKKILEQVEEIGVNVQTELMTDSKKILEQVEEIGVNVQTELMTDNKKILEQVEEIRKKMDRDGGVSNRVEFDGPCLVPDPPEITPGLDAPLKELRTELVKDEGMQVIVVSAPGGAGKTTLVKKLCADNEIKDKFQENIFFVTVSKTPDVKIIIQRIFQHMKREVPTFQTDEAAINDLERLLKSFGQKAILLVLDDVWSESLVQKFKFRLPNYKILVTSRSIFPQFGSGYLLKPLNDEAAMILFRSSVTPQDGKLSFFDEKLAKKILKVCKGSPLALTVVGRLLCGERAAVWQSTVKEWDQGESIFSTRPSGIELLVCLQSSLSALDDKVRECYLDLGSFPQDQMIPTTALIDMWMELHEWVEDGLSAITYLHQLSNRCLVNLVITRKNGSDDGCYNDDFIMQHDLLRDLIIHQSMSEPVEQTKRLIIDISGNKFPKWWSEQKQNPIRARLLSISTDEEFSSGWYDLNAPEVEVVVLNLRTTEYTLPNFMQNMGKLKVLIVTNYGFLPSELSNFSLLGSPSISNLKRIRLEHVSIPSFGLQMKNLQKISLVMCNVGQDFRNSNFQISNAFPNLLEFGIDYCKDLEELPDGLCDIVSLKKLNITNCHNLSTLPEDIGKLVNLEELRLASCTFLSELPETVAKLSNLKLLDISGCLSISKLTTQVGKLRSLETLCMIGCSSCKLPQSIFKLERLNVVKCDEETASQWETYKHYLPKLKVEVLKR</sequence>
<dbReference type="PRINTS" id="PR00364">
    <property type="entry name" value="DISEASERSIST"/>
</dbReference>
<dbReference type="InterPro" id="IPR032675">
    <property type="entry name" value="LRR_dom_sf"/>
</dbReference>
<comment type="caution">
    <text evidence="5">The sequence shown here is derived from an EMBL/GenBank/DDBJ whole genome shotgun (WGS) entry which is preliminary data.</text>
</comment>
<protein>
    <recommendedName>
        <fullName evidence="4">RPW8 domain-containing protein</fullName>
    </recommendedName>
</protein>
<dbReference type="Pfam" id="PF05659">
    <property type="entry name" value="RPW8"/>
    <property type="match status" value="1"/>
</dbReference>
<dbReference type="Proteomes" id="UP001168877">
    <property type="component" value="Unassembled WGS sequence"/>
</dbReference>
<dbReference type="AlphaFoldDB" id="A0AA39TE43"/>
<keyword evidence="3" id="KW-0611">Plant defense</keyword>
<name>A0AA39TE43_ACESA</name>
<reference evidence="5" key="2">
    <citation type="submission" date="2023-06" db="EMBL/GenBank/DDBJ databases">
        <authorList>
            <person name="Swenson N.G."/>
            <person name="Wegrzyn J.L."/>
            <person name="Mcevoy S.L."/>
        </authorList>
    </citation>
    <scope>NUCLEOTIDE SEQUENCE</scope>
    <source>
        <strain evidence="5">NS2018</strain>
        <tissue evidence="5">Leaf</tissue>
    </source>
</reference>
<evidence type="ECO:0000313" key="5">
    <source>
        <dbReference type="EMBL" id="KAK0604364.1"/>
    </source>
</evidence>
<dbReference type="InterPro" id="IPR055414">
    <property type="entry name" value="LRR_R13L4/SHOC2-like"/>
</dbReference>
<dbReference type="Gene3D" id="1.10.8.430">
    <property type="entry name" value="Helical domain of apoptotic protease-activating factors"/>
    <property type="match status" value="1"/>
</dbReference>
<dbReference type="Gene3D" id="3.80.10.10">
    <property type="entry name" value="Ribonuclease Inhibitor"/>
    <property type="match status" value="1"/>
</dbReference>
<dbReference type="Pfam" id="PF00931">
    <property type="entry name" value="NB-ARC"/>
    <property type="match status" value="1"/>
</dbReference>
<dbReference type="EMBL" id="JAUESC010000002">
    <property type="protein sequence ID" value="KAK0604364.1"/>
    <property type="molecule type" value="Genomic_DNA"/>
</dbReference>
<dbReference type="Pfam" id="PF23598">
    <property type="entry name" value="LRR_14"/>
    <property type="match status" value="1"/>
</dbReference>
<keyword evidence="2" id="KW-0677">Repeat</keyword>
<dbReference type="InterPro" id="IPR008808">
    <property type="entry name" value="Powdery_mildew-R_dom"/>
</dbReference>
<dbReference type="PROSITE" id="PS51153">
    <property type="entry name" value="RPW8"/>
    <property type="match status" value="1"/>
</dbReference>
<evidence type="ECO:0000256" key="1">
    <source>
        <dbReference type="ARBA" id="ARBA00008894"/>
    </source>
</evidence>
<dbReference type="GO" id="GO:0043531">
    <property type="term" value="F:ADP binding"/>
    <property type="evidence" value="ECO:0007669"/>
    <property type="project" value="InterPro"/>
</dbReference>